<dbReference type="STRING" id="1423727.FC34_GL001404"/>
<protein>
    <submittedName>
        <fullName evidence="2">Uncharacterized protein</fullName>
    </submittedName>
</protein>
<keyword evidence="1" id="KW-1133">Transmembrane helix</keyword>
<evidence type="ECO:0000256" key="1">
    <source>
        <dbReference type="SAM" id="Phobius"/>
    </source>
</evidence>
<evidence type="ECO:0000313" key="3">
    <source>
        <dbReference type="Proteomes" id="UP000051672"/>
    </source>
</evidence>
<proteinExistence type="predicted"/>
<accession>A0A0R2AWB7</accession>
<reference evidence="2 3" key="1">
    <citation type="journal article" date="2015" name="Genome Announc.">
        <title>Expanding the biotechnology potential of lactobacilli through comparative genomics of 213 strains and associated genera.</title>
        <authorList>
            <person name="Sun Z."/>
            <person name="Harris H.M."/>
            <person name="McCann A."/>
            <person name="Guo C."/>
            <person name="Argimon S."/>
            <person name="Zhang W."/>
            <person name="Yang X."/>
            <person name="Jeffery I.B."/>
            <person name="Cooney J.C."/>
            <person name="Kagawa T.F."/>
            <person name="Liu W."/>
            <person name="Song Y."/>
            <person name="Salvetti E."/>
            <person name="Wrobel A."/>
            <person name="Rasinkangas P."/>
            <person name="Parkhill J."/>
            <person name="Rea M.C."/>
            <person name="O'Sullivan O."/>
            <person name="Ritari J."/>
            <person name="Douillard F.P."/>
            <person name="Paul Ross R."/>
            <person name="Yang R."/>
            <person name="Briner A.E."/>
            <person name="Felis G.E."/>
            <person name="de Vos W.M."/>
            <person name="Barrangou R."/>
            <person name="Klaenhammer T.R."/>
            <person name="Caufield P.W."/>
            <person name="Cui Y."/>
            <person name="Zhang H."/>
            <person name="O'Toole P.W."/>
        </authorList>
    </citation>
    <scope>NUCLEOTIDE SEQUENCE [LARGE SCALE GENOMIC DNA]</scope>
    <source>
        <strain evidence="2 3">DSM 23927</strain>
    </source>
</reference>
<dbReference type="PATRIC" id="fig|1423727.3.peg.1423"/>
<name>A0A0R2AWB7_9LACO</name>
<gene>
    <name evidence="2" type="ORF">FC34_GL001404</name>
</gene>
<keyword evidence="1" id="KW-0812">Transmembrane</keyword>
<sequence length="211" mass="23913">MNLWNLIGLIAWLLILVYLIFIVMNIRSRHIKMIVSGQRRAASTIVTDIVEVLVLFGLLWGMSWVTWLRPVDYGDTSTISVKHSYANLVLQTGDTHSYYVAVRSGNGKDPVRYFTYWTEGAKYEITSRNATIADGPEPLTIAASGYPWSKKTLTKMDKITEKAYVATYTGTYKPTFLNGLGMHVGHNAQRFSILRIPNDTFVRIDPLEDED</sequence>
<feature type="transmembrane region" description="Helical" evidence="1">
    <location>
        <begin position="45"/>
        <end position="67"/>
    </location>
</feature>
<dbReference type="RefSeq" id="WP_057894689.1">
    <property type="nucleotide sequence ID" value="NZ_AYZQ01000003.1"/>
</dbReference>
<organism evidence="2 3">
    <name type="scientific">Lacticaseibacillus brantae DSM 23927</name>
    <dbReference type="NCBI Taxonomy" id="1423727"/>
    <lineage>
        <taxon>Bacteria</taxon>
        <taxon>Bacillati</taxon>
        <taxon>Bacillota</taxon>
        <taxon>Bacilli</taxon>
        <taxon>Lactobacillales</taxon>
        <taxon>Lactobacillaceae</taxon>
        <taxon>Lacticaseibacillus</taxon>
    </lineage>
</organism>
<dbReference type="Proteomes" id="UP000051672">
    <property type="component" value="Unassembled WGS sequence"/>
</dbReference>
<keyword evidence="1" id="KW-0472">Membrane</keyword>
<dbReference type="EMBL" id="AYZQ01000003">
    <property type="protein sequence ID" value="KRM71745.1"/>
    <property type="molecule type" value="Genomic_DNA"/>
</dbReference>
<dbReference type="OrthoDB" id="2311501at2"/>
<keyword evidence="3" id="KW-1185">Reference proteome</keyword>
<dbReference type="AlphaFoldDB" id="A0A0R2AWB7"/>
<evidence type="ECO:0000313" key="2">
    <source>
        <dbReference type="EMBL" id="KRM71745.1"/>
    </source>
</evidence>
<dbReference type="NCBIfam" id="NF040508">
    <property type="entry name" value="LVIS_2131_fam"/>
    <property type="match status" value="1"/>
</dbReference>
<feature type="transmembrane region" description="Helical" evidence="1">
    <location>
        <begin position="6"/>
        <end position="24"/>
    </location>
</feature>
<comment type="caution">
    <text evidence="2">The sequence shown here is derived from an EMBL/GenBank/DDBJ whole genome shotgun (WGS) entry which is preliminary data.</text>
</comment>
<dbReference type="InterPro" id="IPR049731">
    <property type="entry name" value="LVIS_2131-like"/>
</dbReference>